<organism evidence="1 2">
    <name type="scientific">Nocardia rhamnosiphila</name>
    <dbReference type="NCBI Taxonomy" id="426716"/>
    <lineage>
        <taxon>Bacteria</taxon>
        <taxon>Bacillati</taxon>
        <taxon>Actinomycetota</taxon>
        <taxon>Actinomycetes</taxon>
        <taxon>Mycobacteriales</taxon>
        <taxon>Nocardiaceae</taxon>
        <taxon>Nocardia</taxon>
    </lineage>
</organism>
<dbReference type="Gene3D" id="3.60.20.10">
    <property type="entry name" value="Glutamine Phosphoribosylpyrophosphate, subunit 1, domain 1"/>
    <property type="match status" value="1"/>
</dbReference>
<protein>
    <recommendedName>
        <fullName evidence="3">Glutamine amidotransferase type-2 domain-containing protein</fullName>
    </recommendedName>
</protein>
<sequence>MCILTFIKPGHMPDSDMLLRGALVNPDGHGYAIHAGDHILTGHSLDAPELIAEFTRLRNRYPDSPALFHSRLATHGVEDLTNCHPFVVGGDERTVLAHNGILPTNMHPAKGDPRSDTRIAAEDFLPRKPFGSLDSWAGRERLERWLGRDKLVLLTVDPAYKHPAYIFNEHHGHWIAGSWYSNDTYRWKLWLDEAGCEACGEYEPDKFGPHCPTCGHCEECRRPFPECVCPDLAGLERYADLELDRWLYNTA</sequence>
<gene>
    <name evidence="1" type="ORF">ABZ510_16155</name>
</gene>
<dbReference type="CDD" id="cd00352">
    <property type="entry name" value="Gn_AT_II"/>
    <property type="match status" value="1"/>
</dbReference>
<dbReference type="EMBL" id="JBEYBF010000010">
    <property type="protein sequence ID" value="MEU1953397.1"/>
    <property type="molecule type" value="Genomic_DNA"/>
</dbReference>
<keyword evidence="2" id="KW-1185">Reference proteome</keyword>
<dbReference type="SUPFAM" id="SSF56235">
    <property type="entry name" value="N-terminal nucleophile aminohydrolases (Ntn hydrolases)"/>
    <property type="match status" value="1"/>
</dbReference>
<dbReference type="InterPro" id="IPR029055">
    <property type="entry name" value="Ntn_hydrolases_N"/>
</dbReference>
<comment type="caution">
    <text evidence="1">The sequence shown here is derived from an EMBL/GenBank/DDBJ whole genome shotgun (WGS) entry which is preliminary data.</text>
</comment>
<accession>A0ABV2WRB5</accession>
<name>A0ABV2WRB5_9NOCA</name>
<proteinExistence type="predicted"/>
<dbReference type="RefSeq" id="WP_356957812.1">
    <property type="nucleotide sequence ID" value="NZ_JBEYBD010000011.1"/>
</dbReference>
<evidence type="ECO:0008006" key="3">
    <source>
        <dbReference type="Google" id="ProtNLM"/>
    </source>
</evidence>
<reference evidence="1 2" key="1">
    <citation type="submission" date="2024-06" db="EMBL/GenBank/DDBJ databases">
        <title>The Natural Products Discovery Center: Release of the First 8490 Sequenced Strains for Exploring Actinobacteria Biosynthetic Diversity.</title>
        <authorList>
            <person name="Kalkreuter E."/>
            <person name="Kautsar S.A."/>
            <person name="Yang D."/>
            <person name="Bader C.D."/>
            <person name="Teijaro C.N."/>
            <person name="Fluegel L."/>
            <person name="Davis C.M."/>
            <person name="Simpson J.R."/>
            <person name="Lauterbach L."/>
            <person name="Steele A.D."/>
            <person name="Gui C."/>
            <person name="Meng S."/>
            <person name="Li G."/>
            <person name="Viehrig K."/>
            <person name="Ye F."/>
            <person name="Su P."/>
            <person name="Kiefer A.F."/>
            <person name="Nichols A."/>
            <person name="Cepeda A.J."/>
            <person name="Yan W."/>
            <person name="Fan B."/>
            <person name="Jiang Y."/>
            <person name="Adhikari A."/>
            <person name="Zheng C.-J."/>
            <person name="Schuster L."/>
            <person name="Cowan T.M."/>
            <person name="Smanski M.J."/>
            <person name="Chevrette M.G."/>
            <person name="De Carvalho L.P.S."/>
            <person name="Shen B."/>
        </authorList>
    </citation>
    <scope>NUCLEOTIDE SEQUENCE [LARGE SCALE GENOMIC DNA]</scope>
    <source>
        <strain evidence="1 2">NPDC019708</strain>
    </source>
</reference>
<evidence type="ECO:0000313" key="2">
    <source>
        <dbReference type="Proteomes" id="UP001550628"/>
    </source>
</evidence>
<dbReference type="Proteomes" id="UP001550628">
    <property type="component" value="Unassembled WGS sequence"/>
</dbReference>
<evidence type="ECO:0000313" key="1">
    <source>
        <dbReference type="EMBL" id="MEU1953397.1"/>
    </source>
</evidence>